<feature type="compositionally biased region" description="Low complexity" evidence="8">
    <location>
        <begin position="36"/>
        <end position="50"/>
    </location>
</feature>
<keyword evidence="5" id="KW-0804">Transcription</keyword>
<protein>
    <recommendedName>
        <fullName evidence="3">Mediator of RNA polymerase II transcription subunit 12</fullName>
    </recommendedName>
    <alternativeName>
        <fullName evidence="7">Mediator complex subunit 12</fullName>
    </alternativeName>
</protein>
<dbReference type="GO" id="GO:0006357">
    <property type="term" value="P:regulation of transcription by RNA polymerase II"/>
    <property type="evidence" value="ECO:0007669"/>
    <property type="project" value="InterPro"/>
</dbReference>
<comment type="similarity">
    <text evidence="2">Belongs to the Mediator complex subunit 12 family.</text>
</comment>
<proteinExistence type="inferred from homology"/>
<gene>
    <name evidence="10" type="ORF">PACTADRAFT_34621</name>
</gene>
<reference evidence="11" key="1">
    <citation type="submission" date="2016-05" db="EMBL/GenBank/DDBJ databases">
        <title>Comparative genomics of biotechnologically important yeasts.</title>
        <authorList>
            <consortium name="DOE Joint Genome Institute"/>
            <person name="Riley R."/>
            <person name="Haridas S."/>
            <person name="Wolfe K.H."/>
            <person name="Lopes M.R."/>
            <person name="Hittinger C.T."/>
            <person name="Goker M."/>
            <person name="Salamov A."/>
            <person name="Wisecaver J."/>
            <person name="Long T.M."/>
            <person name="Aerts A.L."/>
            <person name="Barry K."/>
            <person name="Choi C."/>
            <person name="Clum A."/>
            <person name="Coughlan A.Y."/>
            <person name="Deshpande S."/>
            <person name="Douglass A.P."/>
            <person name="Hanson S.J."/>
            <person name="Klenk H.-P."/>
            <person name="Labutti K."/>
            <person name="Lapidus A."/>
            <person name="Lindquist E."/>
            <person name="Lipzen A."/>
            <person name="Meier-Kolthoff J.P."/>
            <person name="Ohm R.A."/>
            <person name="Otillar R.P."/>
            <person name="Pangilinan J."/>
            <person name="Peng Y."/>
            <person name="Rokas A."/>
            <person name="Rosa C.A."/>
            <person name="Scheuner C."/>
            <person name="Sibirny A.A."/>
            <person name="Slot J.C."/>
            <person name="Stielow J.B."/>
            <person name="Sun H."/>
            <person name="Kurtzman C.P."/>
            <person name="Blackwell M."/>
            <person name="Grigoriev I.V."/>
            <person name="Jeffries T.W."/>
        </authorList>
    </citation>
    <scope>NUCLEOTIDE SEQUENCE [LARGE SCALE GENOMIC DNA]</scope>
    <source>
        <strain evidence="11">NRRL Y-2460</strain>
    </source>
</reference>
<evidence type="ECO:0000259" key="9">
    <source>
        <dbReference type="SMART" id="SM01281"/>
    </source>
</evidence>
<dbReference type="Pfam" id="PF09497">
    <property type="entry name" value="Med12"/>
    <property type="match status" value="1"/>
</dbReference>
<organism evidence="10 11">
    <name type="scientific">Pachysolen tannophilus NRRL Y-2460</name>
    <dbReference type="NCBI Taxonomy" id="669874"/>
    <lineage>
        <taxon>Eukaryota</taxon>
        <taxon>Fungi</taxon>
        <taxon>Dikarya</taxon>
        <taxon>Ascomycota</taxon>
        <taxon>Saccharomycotina</taxon>
        <taxon>Pichiomycetes</taxon>
        <taxon>Pachysolenaceae</taxon>
        <taxon>Pachysolen</taxon>
    </lineage>
</organism>
<feature type="domain" description="Mediator complex subunit Med12" evidence="9">
    <location>
        <begin position="164"/>
        <end position="227"/>
    </location>
</feature>
<dbReference type="InterPro" id="IPR019035">
    <property type="entry name" value="Mediator_Med12"/>
</dbReference>
<dbReference type="GO" id="GO:0016592">
    <property type="term" value="C:mediator complex"/>
    <property type="evidence" value="ECO:0007669"/>
    <property type="project" value="InterPro"/>
</dbReference>
<dbReference type="SMART" id="SM01281">
    <property type="entry name" value="Med12"/>
    <property type="match status" value="1"/>
</dbReference>
<evidence type="ECO:0000313" key="11">
    <source>
        <dbReference type="Proteomes" id="UP000094236"/>
    </source>
</evidence>
<keyword evidence="4" id="KW-0805">Transcription regulation</keyword>
<dbReference type="PANTHER" id="PTHR46567:SF1">
    <property type="entry name" value="MEDIATOR OF RNA POLYMERASE II TRANSCRIPTION SUBUNIT 12"/>
    <property type="match status" value="1"/>
</dbReference>
<dbReference type="GO" id="GO:0003712">
    <property type="term" value="F:transcription coregulator activity"/>
    <property type="evidence" value="ECO:0007669"/>
    <property type="project" value="InterPro"/>
</dbReference>
<dbReference type="OrthoDB" id="20828at2759"/>
<evidence type="ECO:0000256" key="1">
    <source>
        <dbReference type="ARBA" id="ARBA00004123"/>
    </source>
</evidence>
<evidence type="ECO:0000256" key="3">
    <source>
        <dbReference type="ARBA" id="ARBA00019622"/>
    </source>
</evidence>
<evidence type="ECO:0000256" key="6">
    <source>
        <dbReference type="ARBA" id="ARBA00023242"/>
    </source>
</evidence>
<evidence type="ECO:0000256" key="7">
    <source>
        <dbReference type="ARBA" id="ARBA00032010"/>
    </source>
</evidence>
<evidence type="ECO:0000256" key="5">
    <source>
        <dbReference type="ARBA" id="ARBA00023163"/>
    </source>
</evidence>
<evidence type="ECO:0000313" key="10">
    <source>
        <dbReference type="EMBL" id="ODV94867.1"/>
    </source>
</evidence>
<name>A0A1E4TT03_PACTA</name>
<evidence type="ECO:0000256" key="2">
    <source>
        <dbReference type="ARBA" id="ARBA00010289"/>
    </source>
</evidence>
<keyword evidence="6" id="KW-0539">Nucleus</keyword>
<evidence type="ECO:0000256" key="4">
    <source>
        <dbReference type="ARBA" id="ARBA00023015"/>
    </source>
</evidence>
<dbReference type="Proteomes" id="UP000094236">
    <property type="component" value="Unassembled WGS sequence"/>
</dbReference>
<accession>A0A1E4TT03</accession>
<evidence type="ECO:0000256" key="8">
    <source>
        <dbReference type="SAM" id="MobiDB-lite"/>
    </source>
</evidence>
<dbReference type="EMBL" id="KV454015">
    <property type="protein sequence ID" value="ODV94867.1"/>
    <property type="molecule type" value="Genomic_DNA"/>
</dbReference>
<dbReference type="STRING" id="669874.A0A1E4TT03"/>
<sequence length="1568" mass="180479">MNKNHKGTGNATETSPIKRYVLEKPKDVFPLNGDEPFSNSNSSNNPPSSFHNAGKKHYVYPDFNPWSYNPQQDVVMQNHLQKGYYSAPVVNNELLSAKNMVHQLLNTDNMNNSSAGTTVTSNSDSDQIVNKTTSTNSKLNALSENIIEAMNLRQEYNRVHVKSAYKPPPRVTLTDHKKELWLQNLANPDDPLSRLSRTIPHGIRNKLLLDQCCSKKIPIPRAIWFVKCVGTNELRGLRRKNAPGSIVATGGNNAKISENNWIHDWTIQVTEYMEKIARDCFTYKEKETAPTSNIENSWKDNLNYIIKLTAHLYLEELINQEVFLNWIVKFLKKIYNDEKSENSYEYSTGDFKLISFHIIIIKLFWFQLIKVDYLSNELSEFMLLNYLKLLEDTTLTKSIRKSLLSNLKFLIFYLFYYNSSSFIIPNNWLLLKPVLQKIIDLNNPIISAQFEIISYRNESLMIDFPDNNLNPASSVSIIKKLDSFNGSNINELSKLIFEITNKTLDDNNESTPDNTSNDWKLHLKLLLNWCVSSYRKNDDTQRVYLTVSIVRYYLWSLSSRPALAKSAIKTKKLEIEIEILEFIYAINDKFSKSLVGTHEQELPVNIDNFLILVNKLYVSKLFTVSSYLRRLISSGIIYLPKALDNCMVHLLIIQNLPILNNTQCNTILKTLTNEEVGSSMDMDMEFQKSKKIISIFLDYMIDNDDLLNFDNDYNWEFLNSLNLGLKFLTADHLFNELRTRINNSQKLVTVTKEKIAVCYKLFEILNNNSKFFQEFLSYVLVNENRMINLYLETLYFITEIVSSNYTLVNSLTPLVWDGNGSTASTVFTRILVMVISNYNFLKSNDSFNFIDFWKFSIEVTKENNLLNDLNNLVIYETTNRENELGKEDLLEILRDFKIENLNPDEFLDQYHFKDNVVMLLHNFLDQIRLESINGEYLSQSLESIIKLLQVLKNSNRTSLDTILMEYINNDILPSLYLDFDAYLKFIMKLLIHEFMSLMQVIQIFGKEETIADNITGNSNHKLIWYLLLREDINCHLTHYESLKFKLIKQNFELTHPSYILKYIVKGILEAQSNTNITAVSPDSTAAVVMETQMGNVMDHLPTPVSNNNATPLPLISGATPMIIDSVHFKNTFLSAFHKKISKVFNKLLFTNAPLLIEQVVSNDFINEDEMLEIFNELLLLDSKAIFNSKDLYRVMEVLNNFNLPICQVALKIIFENEFGSDKSDDFKLISIQDILMMLFSNSRQMEEKRIQNDNNNCRLLSQLFDLLSPDLKLLVLNAAESYFLRSENFPKVYLPSSENESLVPYLIDIINNCSKTSNNCEHKALPLTDSLIFSLNLSLEKLIDSCDKVINVSDSNYQSSLSENIIERNSTVMGKEHEELCTSISLFLKIILIHKTFLVDLILKRSVDLSTDTFLQNLVKLYSSTIVSHNSKLKNLLYDILLSLEILFTEAISVNMESFKAQEEASTANGASNESSARANTGSIMQLPPLNTKNKLSIFLKDLKLRDGLIDLNNTQKLYLYNEKAELYQKFKSKPFDLIEDSNPIIGMNNSSVSLQLFNALIEKKNPG</sequence>
<keyword evidence="11" id="KW-1185">Reference proteome</keyword>
<feature type="region of interest" description="Disordered" evidence="8">
    <location>
        <begin position="1"/>
        <end position="53"/>
    </location>
</feature>
<dbReference type="PANTHER" id="PTHR46567">
    <property type="entry name" value="MEDIATOR OF RNA POLYMERASE II TRANSCRIPTION SUBUNIT 12"/>
    <property type="match status" value="1"/>
</dbReference>
<comment type="subcellular location">
    <subcellularLocation>
        <location evidence="1">Nucleus</location>
    </subcellularLocation>
</comment>